<keyword evidence="2" id="KW-1185">Reference proteome</keyword>
<dbReference type="InterPro" id="IPR013321">
    <property type="entry name" value="Arc_rbn_hlx_hlx"/>
</dbReference>
<dbReference type="Proteomes" id="UP001565243">
    <property type="component" value="Unassembled WGS sequence"/>
</dbReference>
<accession>A0ABV4EE15</accession>
<dbReference type="InterPro" id="IPR007337">
    <property type="entry name" value="RelB/DinJ"/>
</dbReference>
<evidence type="ECO:0000313" key="2">
    <source>
        <dbReference type="Proteomes" id="UP001565243"/>
    </source>
</evidence>
<proteinExistence type="predicted"/>
<comment type="caution">
    <text evidence="1">The sequence shown here is derived from an EMBL/GenBank/DDBJ whole genome shotgun (WGS) entry which is preliminary data.</text>
</comment>
<dbReference type="RefSeq" id="WP_369896813.1">
    <property type="nucleotide sequence ID" value="NZ_JBGFFX010000019.1"/>
</dbReference>
<reference evidence="1 2" key="1">
    <citation type="submission" date="2024-07" db="EMBL/GenBank/DDBJ databases">
        <authorList>
            <person name="Hebao G."/>
        </authorList>
    </citation>
    <scope>NUCLEOTIDE SEQUENCE [LARGE SCALE GENOMIC DNA]</scope>
    <source>
        <strain evidence="1 2">ACCC 02193</strain>
    </source>
</reference>
<name>A0ABV4EE15_9GAMM</name>
<dbReference type="EMBL" id="JBGFFX010000019">
    <property type="protein sequence ID" value="MEY8773184.1"/>
    <property type="molecule type" value="Genomic_DNA"/>
</dbReference>
<gene>
    <name evidence="1" type="ORF">AB6T85_22530</name>
</gene>
<protein>
    <submittedName>
        <fullName evidence="1">Type II toxin-antitoxin system RelB/DinJ family antitoxin</fullName>
    </submittedName>
</protein>
<dbReference type="Gene3D" id="1.10.1220.10">
    <property type="entry name" value="Met repressor-like"/>
    <property type="match status" value="1"/>
</dbReference>
<organism evidence="1 2">
    <name type="scientific">Erwinia aeris</name>
    <dbReference type="NCBI Taxonomy" id="3239803"/>
    <lineage>
        <taxon>Bacteria</taxon>
        <taxon>Pseudomonadati</taxon>
        <taxon>Pseudomonadota</taxon>
        <taxon>Gammaproteobacteria</taxon>
        <taxon>Enterobacterales</taxon>
        <taxon>Erwiniaceae</taxon>
        <taxon>Erwinia</taxon>
    </lineage>
</organism>
<dbReference type="Pfam" id="PF04221">
    <property type="entry name" value="RelB"/>
    <property type="match status" value="1"/>
</dbReference>
<evidence type="ECO:0000313" key="1">
    <source>
        <dbReference type="EMBL" id="MEY8773184.1"/>
    </source>
</evidence>
<sequence length="198" mass="22011">MKTINVRIEDQLKAEAEEVLARHGVSPTEAVNHLYLYLAQHGQLPFRVSKRAEAPADVFRDTLIRIRLAIDALQSLAALPDGAPERDYLATQCRLRCEQLRQDIAGSAAFMALAACRDPLPRDPDEDTGLYWQWMQDHLAQAEDVLEDAAGNMSALLSAMTGQINAVYWQLATFIDLYGPVDTGPFRPSRQTDNSSKA</sequence>